<reference evidence="5 6" key="1">
    <citation type="journal article" date="2015" name="Genome Announc.">
        <title>Complete Genome Sequence of the Novel Leech Symbiont Mucinivorans hirudinis M3T.</title>
        <authorList>
            <person name="Nelson M.C."/>
            <person name="Bomar L."/>
            <person name="Graf J."/>
        </authorList>
    </citation>
    <scope>NUCLEOTIDE SEQUENCE [LARGE SCALE GENOMIC DNA]</scope>
    <source>
        <strain evidence="6">M3</strain>
    </source>
</reference>
<feature type="binding site" evidence="3">
    <location>
        <position position="300"/>
    </location>
    <ligand>
        <name>Zn(2+)</name>
        <dbReference type="ChEBI" id="CHEBI:29105"/>
        <label>2</label>
    </ligand>
</feature>
<dbReference type="EC" id="3.1.3.1" evidence="5"/>
<dbReference type="GO" id="GO:0004035">
    <property type="term" value="F:alkaline phosphatase activity"/>
    <property type="evidence" value="ECO:0007669"/>
    <property type="project" value="UniProtKB-EC"/>
</dbReference>
<feature type="binding site" evidence="3">
    <location>
        <position position="251"/>
    </location>
    <ligand>
        <name>Mg(2+)</name>
        <dbReference type="ChEBI" id="CHEBI:18420"/>
    </ligand>
</feature>
<name>A0A060R650_9BACT</name>
<evidence type="ECO:0000313" key="6">
    <source>
        <dbReference type="Proteomes" id="UP000027616"/>
    </source>
</evidence>
<dbReference type="PATRIC" id="fig|1433126.3.peg.277"/>
<feature type="binding site" evidence="3">
    <location>
        <position position="134"/>
    </location>
    <ligand>
        <name>Mg(2+)</name>
        <dbReference type="ChEBI" id="CHEBI:18420"/>
    </ligand>
</feature>
<protein>
    <submittedName>
        <fullName evidence="5">Alkaline phosphatase</fullName>
        <ecNumber evidence="5">3.1.3.1</ecNumber>
    </submittedName>
</protein>
<comment type="cofactor">
    <cofactor evidence="3">
        <name>Zn(2+)</name>
        <dbReference type="ChEBI" id="CHEBI:29105"/>
    </cofactor>
    <text evidence="3">Binds 2 Zn(2+) ions.</text>
</comment>
<dbReference type="SUPFAM" id="SSF53649">
    <property type="entry name" value="Alkaline phosphatase-like"/>
    <property type="match status" value="1"/>
</dbReference>
<dbReference type="HOGENOM" id="CLU_008539_5_0_10"/>
<dbReference type="STRING" id="1433126.BN938_0279"/>
<keyword evidence="6" id="KW-1185">Reference proteome</keyword>
<dbReference type="Proteomes" id="UP000027616">
    <property type="component" value="Chromosome I"/>
</dbReference>
<dbReference type="PANTHER" id="PTHR11596">
    <property type="entry name" value="ALKALINE PHOSPHATASE"/>
    <property type="match status" value="1"/>
</dbReference>
<gene>
    <name evidence="5" type="ORF">BN938_0279</name>
</gene>
<dbReference type="CDD" id="cd16012">
    <property type="entry name" value="ALP"/>
    <property type="match status" value="1"/>
</dbReference>
<proteinExistence type="inferred from homology"/>
<feature type="binding site" evidence="3">
    <location>
        <position position="33"/>
    </location>
    <ligand>
        <name>Mg(2+)</name>
        <dbReference type="ChEBI" id="CHEBI:18420"/>
    </ligand>
</feature>
<feature type="binding site" evidence="3">
    <location>
        <position position="33"/>
    </location>
    <ligand>
        <name>Zn(2+)</name>
        <dbReference type="ChEBI" id="CHEBI:29105"/>
        <label>2</label>
    </ligand>
</feature>
<dbReference type="SMART" id="SM00098">
    <property type="entry name" value="alkPPc"/>
    <property type="match status" value="1"/>
</dbReference>
<dbReference type="InterPro" id="IPR017850">
    <property type="entry name" value="Alkaline_phosphatase_core_sf"/>
</dbReference>
<comment type="cofactor">
    <cofactor evidence="3">
        <name>Mg(2+)</name>
        <dbReference type="ChEBI" id="CHEBI:18420"/>
    </cofactor>
    <text evidence="3">Binds 1 Mg(2+) ion.</text>
</comment>
<dbReference type="GO" id="GO:0046872">
    <property type="term" value="F:metal ion binding"/>
    <property type="evidence" value="ECO:0007669"/>
    <property type="project" value="UniProtKB-KW"/>
</dbReference>
<evidence type="ECO:0000256" key="1">
    <source>
        <dbReference type="ARBA" id="ARBA00022553"/>
    </source>
</evidence>
<keyword evidence="3" id="KW-0460">Magnesium</keyword>
<evidence type="ECO:0000256" key="3">
    <source>
        <dbReference type="PIRSR" id="PIRSR601952-2"/>
    </source>
</evidence>
<dbReference type="eggNOG" id="COG1785">
    <property type="taxonomic scope" value="Bacteria"/>
</dbReference>
<keyword evidence="5" id="KW-0378">Hydrolase</keyword>
<dbReference type="InterPro" id="IPR001952">
    <property type="entry name" value="Alkaline_phosphatase"/>
</dbReference>
<dbReference type="Pfam" id="PF00245">
    <property type="entry name" value="Alk_phosphatase"/>
    <property type="match status" value="2"/>
</dbReference>
<keyword evidence="1" id="KW-0597">Phosphoprotein</keyword>
<feature type="binding site" evidence="3">
    <location>
        <position position="256"/>
    </location>
    <ligand>
        <name>Zn(2+)</name>
        <dbReference type="ChEBI" id="CHEBI:29105"/>
        <label>2</label>
    </ligand>
</feature>
<evidence type="ECO:0000313" key="5">
    <source>
        <dbReference type="EMBL" id="CDN30385.1"/>
    </source>
</evidence>
<feature type="binding site" evidence="3">
    <location>
        <position position="299"/>
    </location>
    <ligand>
        <name>Zn(2+)</name>
        <dbReference type="ChEBI" id="CHEBI:29105"/>
        <label>2</label>
    </ligand>
</feature>
<sequence length="436" mass="47592">MMKKIITIVIAFFTVIAVQGAKTPKYVFLFIGDGMGFTQVALAEAALAARDGKIGFEKLNFTQFPYSGMVTTQAANRLTTCSAAAGTALATGNKTSINTISMNADRTQKMETIAEKVKARGYKVGVVTSVSIDHATPAAFYAHEPDRNMYYEIAGWMPTTGFDLYAGAGMLKPKGEKNRYDELLAGGYEIMKGLGTDLKGAKMYWEQAEGKNPANLPLAIDSKEDDLTLTDMTERAINFLMNKRGFFIMIEGGQIDWAAHANDAASIVHEVKDMDNAIAKALEFYHRYPNETLIIVTADHETGGLTLGLNSMGYDTNLSLLFSQKSSRAELVTLLEQCEDWQAARKVLTDYMGFWNSVKVSSRDELELLVAFEKSKKNCANAAVDMLASKAGVGFTTGSHTPAYVPVFAIGVGAERFSGKIDNTDIPRKIDTLMKP</sequence>
<dbReference type="EMBL" id="HG934468">
    <property type="protein sequence ID" value="CDN30385.1"/>
    <property type="molecule type" value="Genomic_DNA"/>
</dbReference>
<accession>A0A060R650</accession>
<dbReference type="Gene3D" id="1.10.60.40">
    <property type="match status" value="1"/>
</dbReference>
<feature type="binding site" evidence="3">
    <location>
        <position position="400"/>
    </location>
    <ligand>
        <name>Zn(2+)</name>
        <dbReference type="ChEBI" id="CHEBI:29105"/>
        <label>2</label>
    </ligand>
</feature>
<keyword evidence="3" id="KW-0479">Metal-binding</keyword>
<evidence type="ECO:0000256" key="2">
    <source>
        <dbReference type="PIRSR" id="PIRSR601952-1"/>
    </source>
</evidence>
<feature type="active site" description="Phosphoserine intermediate" evidence="2">
    <location>
        <position position="82"/>
    </location>
</feature>
<keyword evidence="3" id="KW-0862">Zinc</keyword>
<organism evidence="5 6">
    <name type="scientific">Mucinivorans hirudinis</name>
    <dbReference type="NCBI Taxonomy" id="1433126"/>
    <lineage>
        <taxon>Bacteria</taxon>
        <taxon>Pseudomonadati</taxon>
        <taxon>Bacteroidota</taxon>
        <taxon>Bacteroidia</taxon>
        <taxon>Bacteroidales</taxon>
        <taxon>Rikenellaceae</taxon>
        <taxon>Mucinivorans</taxon>
    </lineage>
</organism>
<dbReference type="Gene3D" id="3.40.720.10">
    <property type="entry name" value="Alkaline Phosphatase, subunit A"/>
    <property type="match status" value="1"/>
</dbReference>
<comment type="similarity">
    <text evidence="4">Belongs to the alkaline phosphatase family.</text>
</comment>
<dbReference type="AlphaFoldDB" id="A0A060R650"/>
<evidence type="ECO:0000256" key="4">
    <source>
        <dbReference type="RuleBase" id="RU003946"/>
    </source>
</evidence>
<feature type="binding site" evidence="3">
    <location>
        <position position="136"/>
    </location>
    <ligand>
        <name>Mg(2+)</name>
        <dbReference type="ChEBI" id="CHEBI:18420"/>
    </ligand>
</feature>
<feature type="binding site" evidence="3">
    <location>
        <position position="260"/>
    </location>
    <ligand>
        <name>Zn(2+)</name>
        <dbReference type="ChEBI" id="CHEBI:29105"/>
        <label>2</label>
    </ligand>
</feature>
<dbReference type="PANTHER" id="PTHR11596:SF5">
    <property type="entry name" value="ALKALINE PHOSPHATASE"/>
    <property type="match status" value="1"/>
</dbReference>
<dbReference type="PRINTS" id="PR00113">
    <property type="entry name" value="ALKPHPHTASE"/>
</dbReference>
<dbReference type="KEGG" id="rbc:BN938_0279"/>